<proteinExistence type="predicted"/>
<dbReference type="PROSITE" id="PS51790">
    <property type="entry name" value="MSRB"/>
    <property type="match status" value="1"/>
</dbReference>
<dbReference type="InterPro" id="IPR002579">
    <property type="entry name" value="Met_Sox_Rdtase_MsrB_dom"/>
</dbReference>
<gene>
    <name evidence="5" type="ORF">QV13_25905</name>
</gene>
<protein>
    <recommendedName>
        <fullName evidence="1">peptide-methionine (R)-S-oxide reductase</fullName>
        <ecNumber evidence="1">1.8.4.12</ecNumber>
    </recommendedName>
</protein>
<dbReference type="PANTHER" id="PTHR10173">
    <property type="entry name" value="METHIONINE SULFOXIDE REDUCTASE"/>
    <property type="match status" value="1"/>
</dbReference>
<dbReference type="SUPFAM" id="SSF51316">
    <property type="entry name" value="Mss4-like"/>
    <property type="match status" value="1"/>
</dbReference>
<comment type="catalytic activity">
    <reaction evidence="3">
        <text>L-methionyl-[protein] + [thioredoxin]-disulfide + H2O = L-methionyl-(R)-S-oxide-[protein] + [thioredoxin]-dithiol</text>
        <dbReference type="Rhea" id="RHEA:24164"/>
        <dbReference type="Rhea" id="RHEA-COMP:10698"/>
        <dbReference type="Rhea" id="RHEA-COMP:10700"/>
        <dbReference type="Rhea" id="RHEA-COMP:12313"/>
        <dbReference type="Rhea" id="RHEA-COMP:12314"/>
        <dbReference type="ChEBI" id="CHEBI:15377"/>
        <dbReference type="ChEBI" id="CHEBI:16044"/>
        <dbReference type="ChEBI" id="CHEBI:29950"/>
        <dbReference type="ChEBI" id="CHEBI:45764"/>
        <dbReference type="ChEBI" id="CHEBI:50058"/>
        <dbReference type="EC" id="1.8.4.12"/>
    </reaction>
</comment>
<dbReference type="InterPro" id="IPR028427">
    <property type="entry name" value="Met_Sox_Rdtase_MsrB"/>
</dbReference>
<dbReference type="EC" id="1.8.4.12" evidence="1"/>
<dbReference type="PANTHER" id="PTHR10173:SF57">
    <property type="entry name" value="PEPTIDE-METHIONINE (R)-S-OXIDE REDUCTASE"/>
    <property type="match status" value="1"/>
</dbReference>
<dbReference type="RefSeq" id="WP_024923407.1">
    <property type="nucleotide sequence ID" value="NZ_MDEO01000036.1"/>
</dbReference>
<dbReference type="GO" id="GO:0033743">
    <property type="term" value="F:peptide-methionine (R)-S-oxide reductase activity"/>
    <property type="evidence" value="ECO:0007669"/>
    <property type="project" value="UniProtKB-EC"/>
</dbReference>
<accession>A0A1C2DG69</accession>
<comment type="caution">
    <text evidence="5">The sequence shown here is derived from an EMBL/GenBank/DDBJ whole genome shotgun (WGS) entry which is preliminary data.</text>
</comment>
<dbReference type="InterPro" id="IPR011057">
    <property type="entry name" value="Mss4-like_sf"/>
</dbReference>
<name>A0A1C2DG69_9HYPH</name>
<sequence>MERRDFLLGTACAAALGAGAWALARLGVSQPARAETFEVQKTDAEWKAVLNPEQYSVLRQEGTEYPGTSPLLDEHRKGVFACAGCALPLYASDTKFDSGTGWPSFWEAMPNAIGTREDKTLGMVRVECHCRRCGGHLGHIFDDGPPPTGKRHCINGVALTFKPATA</sequence>
<dbReference type="GO" id="GO:0030091">
    <property type="term" value="P:protein repair"/>
    <property type="evidence" value="ECO:0007669"/>
    <property type="project" value="InterPro"/>
</dbReference>
<evidence type="ECO:0000256" key="3">
    <source>
        <dbReference type="ARBA" id="ARBA00048488"/>
    </source>
</evidence>
<organism evidence="5 6">
    <name type="scientific">Mesorhizobium hungaricum</name>
    <dbReference type="NCBI Taxonomy" id="1566387"/>
    <lineage>
        <taxon>Bacteria</taxon>
        <taxon>Pseudomonadati</taxon>
        <taxon>Pseudomonadota</taxon>
        <taxon>Alphaproteobacteria</taxon>
        <taxon>Hyphomicrobiales</taxon>
        <taxon>Phyllobacteriaceae</taxon>
        <taxon>Mesorhizobium</taxon>
    </lineage>
</organism>
<evidence type="ECO:0000256" key="1">
    <source>
        <dbReference type="ARBA" id="ARBA00012499"/>
    </source>
</evidence>
<dbReference type="Pfam" id="PF01641">
    <property type="entry name" value="SelR"/>
    <property type="match status" value="1"/>
</dbReference>
<dbReference type="STRING" id="1566387.QV13_25905"/>
<dbReference type="GO" id="GO:0006979">
    <property type="term" value="P:response to oxidative stress"/>
    <property type="evidence" value="ECO:0007669"/>
    <property type="project" value="InterPro"/>
</dbReference>
<evidence type="ECO:0000256" key="2">
    <source>
        <dbReference type="ARBA" id="ARBA00023002"/>
    </source>
</evidence>
<dbReference type="EMBL" id="MDEO01000036">
    <property type="protein sequence ID" value="OCX13758.1"/>
    <property type="molecule type" value="Genomic_DNA"/>
</dbReference>
<dbReference type="OrthoDB" id="9785497at2"/>
<feature type="domain" description="MsrB" evidence="4">
    <location>
        <begin position="43"/>
        <end position="164"/>
    </location>
</feature>
<dbReference type="Proteomes" id="UP000094412">
    <property type="component" value="Unassembled WGS sequence"/>
</dbReference>
<dbReference type="NCBIfam" id="TIGR00357">
    <property type="entry name" value="peptide-methionine (R)-S-oxide reductase MsrB"/>
    <property type="match status" value="1"/>
</dbReference>
<reference evidence="5 6" key="1">
    <citation type="submission" date="2016-08" db="EMBL/GenBank/DDBJ databases">
        <title>Whole genome sequence of Mesorhizobium sp. strain UASWS1009 isolated from industrial sewage.</title>
        <authorList>
            <person name="Crovadore J."/>
            <person name="Calmin G."/>
            <person name="Chablais R."/>
            <person name="Cochard B."/>
            <person name="Lefort F."/>
        </authorList>
    </citation>
    <scope>NUCLEOTIDE SEQUENCE [LARGE SCALE GENOMIC DNA]</scope>
    <source>
        <strain evidence="5 6">UASWS1009</strain>
    </source>
</reference>
<evidence type="ECO:0000313" key="6">
    <source>
        <dbReference type="Proteomes" id="UP000094412"/>
    </source>
</evidence>
<dbReference type="Gene3D" id="2.170.150.20">
    <property type="entry name" value="Peptide methionine sulfoxide reductase"/>
    <property type="match status" value="1"/>
</dbReference>
<dbReference type="AlphaFoldDB" id="A0A1C2DG69"/>
<keyword evidence="2" id="KW-0560">Oxidoreductase</keyword>
<evidence type="ECO:0000259" key="4">
    <source>
        <dbReference type="PROSITE" id="PS51790"/>
    </source>
</evidence>
<dbReference type="GO" id="GO:0005737">
    <property type="term" value="C:cytoplasm"/>
    <property type="evidence" value="ECO:0007669"/>
    <property type="project" value="TreeGrafter"/>
</dbReference>
<evidence type="ECO:0000313" key="5">
    <source>
        <dbReference type="EMBL" id="OCX13758.1"/>
    </source>
</evidence>
<keyword evidence="6" id="KW-1185">Reference proteome</keyword>